<feature type="compositionally biased region" description="Basic and acidic residues" evidence="1">
    <location>
        <begin position="94"/>
        <end position="109"/>
    </location>
</feature>
<evidence type="ECO:0000256" key="1">
    <source>
        <dbReference type="SAM" id="MobiDB-lite"/>
    </source>
</evidence>
<protein>
    <submittedName>
        <fullName evidence="2">Uncharacterized protein</fullName>
    </submittedName>
</protein>
<name>A0A2M4D9S1_ANODA</name>
<dbReference type="EMBL" id="GGFL01010154">
    <property type="protein sequence ID" value="MBW74332.1"/>
    <property type="molecule type" value="Transcribed_RNA"/>
</dbReference>
<accession>A0A2M4D9S1</accession>
<reference evidence="2" key="1">
    <citation type="submission" date="2018-01" db="EMBL/GenBank/DDBJ databases">
        <title>An insight into the sialome of Amazonian anophelines.</title>
        <authorList>
            <person name="Ribeiro J.M."/>
            <person name="Scarpassa V."/>
            <person name="Calvo E."/>
        </authorList>
    </citation>
    <scope>NUCLEOTIDE SEQUENCE</scope>
</reference>
<proteinExistence type="predicted"/>
<evidence type="ECO:0000313" key="2">
    <source>
        <dbReference type="EMBL" id="MBW74332.1"/>
    </source>
</evidence>
<organism evidence="2">
    <name type="scientific">Anopheles darlingi</name>
    <name type="common">Mosquito</name>
    <dbReference type="NCBI Taxonomy" id="43151"/>
    <lineage>
        <taxon>Eukaryota</taxon>
        <taxon>Metazoa</taxon>
        <taxon>Ecdysozoa</taxon>
        <taxon>Arthropoda</taxon>
        <taxon>Hexapoda</taxon>
        <taxon>Insecta</taxon>
        <taxon>Pterygota</taxon>
        <taxon>Neoptera</taxon>
        <taxon>Endopterygota</taxon>
        <taxon>Diptera</taxon>
        <taxon>Nematocera</taxon>
        <taxon>Culicoidea</taxon>
        <taxon>Culicidae</taxon>
        <taxon>Anophelinae</taxon>
        <taxon>Anopheles</taxon>
    </lineage>
</organism>
<feature type="region of interest" description="Disordered" evidence="1">
    <location>
        <begin position="86"/>
        <end position="130"/>
    </location>
</feature>
<feature type="compositionally biased region" description="Polar residues" evidence="1">
    <location>
        <begin position="116"/>
        <end position="129"/>
    </location>
</feature>
<dbReference type="AlphaFoldDB" id="A0A2M4D9S1"/>
<sequence length="157" mass="16902">MASGGGGRYPLPCCSRSVSLCLCLSITRSGCVLPGALFDVSVVREVLEGGFFARLHCIYPYGCECVDSGGSFFLFFTSHPRAPGPGLSSSITTRDQRYDAHSREKHEKGGMLGRKSGSQRGSKRGNTVPLSHARGQCRIRGMSLVMLLVRFVPTNGQ</sequence>